<feature type="signal peptide" evidence="1">
    <location>
        <begin position="1"/>
        <end position="26"/>
    </location>
</feature>
<dbReference type="EMBL" id="SJPJ01000001">
    <property type="protein sequence ID" value="TWT81278.1"/>
    <property type="molecule type" value="Genomic_DNA"/>
</dbReference>
<keyword evidence="1" id="KW-0732">Signal</keyword>
<keyword evidence="4" id="KW-1185">Reference proteome</keyword>
<feature type="domain" description="Beta-lactamase-related" evidence="2">
    <location>
        <begin position="124"/>
        <end position="430"/>
    </location>
</feature>
<dbReference type="RefSeq" id="WP_146397119.1">
    <property type="nucleotide sequence ID" value="NZ_SJPJ01000001.1"/>
</dbReference>
<accession>A0A5C5Z1M6</accession>
<dbReference type="Pfam" id="PF00144">
    <property type="entry name" value="Beta-lactamase"/>
    <property type="match status" value="1"/>
</dbReference>
<reference evidence="3 4" key="1">
    <citation type="submission" date="2019-02" db="EMBL/GenBank/DDBJ databases">
        <title>Deep-cultivation of Planctomycetes and their phenomic and genomic characterization uncovers novel biology.</title>
        <authorList>
            <person name="Wiegand S."/>
            <person name="Jogler M."/>
            <person name="Boedeker C."/>
            <person name="Pinto D."/>
            <person name="Vollmers J."/>
            <person name="Rivas-Marin E."/>
            <person name="Kohn T."/>
            <person name="Peeters S.H."/>
            <person name="Heuer A."/>
            <person name="Rast P."/>
            <person name="Oberbeckmann S."/>
            <person name="Bunk B."/>
            <person name="Jeske O."/>
            <person name="Meyerdierks A."/>
            <person name="Storesund J.E."/>
            <person name="Kallscheuer N."/>
            <person name="Luecker S."/>
            <person name="Lage O.M."/>
            <person name="Pohl T."/>
            <person name="Merkel B.J."/>
            <person name="Hornburger P."/>
            <person name="Mueller R.-W."/>
            <person name="Bruemmer F."/>
            <person name="Labrenz M."/>
            <person name="Spormann A.M."/>
            <person name="Op Den Camp H."/>
            <person name="Overmann J."/>
            <person name="Amann R."/>
            <person name="Jetten M.S.M."/>
            <person name="Mascher T."/>
            <person name="Medema M.H."/>
            <person name="Devos D.P."/>
            <person name="Kaster A.-K."/>
            <person name="Ovreas L."/>
            <person name="Rohde M."/>
            <person name="Galperin M.Y."/>
            <person name="Jogler C."/>
        </authorList>
    </citation>
    <scope>NUCLEOTIDE SEQUENCE [LARGE SCALE GENOMIC DNA]</scope>
    <source>
        <strain evidence="3 4">CA13</strain>
    </source>
</reference>
<dbReference type="Gene3D" id="3.40.710.10">
    <property type="entry name" value="DD-peptidase/beta-lactamase superfamily"/>
    <property type="match status" value="1"/>
</dbReference>
<evidence type="ECO:0000256" key="1">
    <source>
        <dbReference type="SAM" id="SignalP"/>
    </source>
</evidence>
<gene>
    <name evidence="3" type="primary">nylB'_1</name>
    <name evidence="3" type="ORF">CA13_27290</name>
</gene>
<proteinExistence type="predicted"/>
<evidence type="ECO:0000313" key="4">
    <source>
        <dbReference type="Proteomes" id="UP000315010"/>
    </source>
</evidence>
<comment type="caution">
    <text evidence="3">The sequence shown here is derived from an EMBL/GenBank/DDBJ whole genome shotgun (WGS) entry which is preliminary data.</text>
</comment>
<keyword evidence="3" id="KW-0378">Hydrolase</keyword>
<dbReference type="PANTHER" id="PTHR43283">
    <property type="entry name" value="BETA-LACTAMASE-RELATED"/>
    <property type="match status" value="1"/>
</dbReference>
<dbReference type="InterPro" id="IPR050789">
    <property type="entry name" value="Diverse_Enzym_Activities"/>
</dbReference>
<dbReference type="InterPro" id="IPR012338">
    <property type="entry name" value="Beta-lactam/transpept-like"/>
</dbReference>
<dbReference type="OrthoDB" id="9773047at2"/>
<dbReference type="PANTHER" id="PTHR43283:SF7">
    <property type="entry name" value="BETA-LACTAMASE-RELATED DOMAIN-CONTAINING PROTEIN"/>
    <property type="match status" value="1"/>
</dbReference>
<organism evidence="3 4">
    <name type="scientific">Novipirellula herctigrandis</name>
    <dbReference type="NCBI Taxonomy" id="2527986"/>
    <lineage>
        <taxon>Bacteria</taxon>
        <taxon>Pseudomonadati</taxon>
        <taxon>Planctomycetota</taxon>
        <taxon>Planctomycetia</taxon>
        <taxon>Pirellulales</taxon>
        <taxon>Pirellulaceae</taxon>
        <taxon>Novipirellula</taxon>
    </lineage>
</organism>
<dbReference type="AlphaFoldDB" id="A0A5C5Z1M6"/>
<protein>
    <submittedName>
        <fullName evidence="3">6-aminohexanoate-dimer hydrolase</fullName>
        <ecNumber evidence="3">3.5.1.46</ecNumber>
    </submittedName>
</protein>
<dbReference type="Proteomes" id="UP000315010">
    <property type="component" value="Unassembled WGS sequence"/>
</dbReference>
<name>A0A5C5Z1M6_9BACT</name>
<sequence precursor="true">MSFRYTKFVLAALAMAVGCLSTHVAAQDEFASAAELKLMEGFPPPADKRVDRSNALMTPPFNRWSYLNMRLLYPTAGIGNASQPIKMPAEIDKGIAALKVVKPDAKGAPTKTKVDMETYLKETYSDALVVVQGDKIVYEKHLNGMDGNHPHQMMSVTKSFAGLFGLQAVADGKADEGEVVSKYLPELKASGAFSDATFKQVLNMTNAMDFSEKYADPESGIQHYGVVLGLMNPQPGKTYANSIYEYLPTLGKDPKHEHGDVFHYQTPKTDVVNWVTNRVTGVSFQKNMFDKLWSKLGTDGETYVLLDTNATLFAGGGLNATPRDLARFGSMMISGGKFGGQQVISKNVISQLSDGASVEAFANGPSSTGMMAAEDWSYRAQWWVRHQKGKEAFTALGIHGQWIYCDIHRGVAIIKQSSQPTSADDYYDAYNLNAWDAIIGHLSN</sequence>
<dbReference type="PROSITE" id="PS51257">
    <property type="entry name" value="PROKAR_LIPOPROTEIN"/>
    <property type="match status" value="1"/>
</dbReference>
<dbReference type="GO" id="GO:0019875">
    <property type="term" value="F:6-aminohexanoate-dimer hydrolase activity"/>
    <property type="evidence" value="ECO:0007669"/>
    <property type="project" value="UniProtKB-EC"/>
</dbReference>
<evidence type="ECO:0000313" key="3">
    <source>
        <dbReference type="EMBL" id="TWT81278.1"/>
    </source>
</evidence>
<feature type="chain" id="PRO_5022733338" evidence="1">
    <location>
        <begin position="27"/>
        <end position="444"/>
    </location>
</feature>
<dbReference type="InterPro" id="IPR001466">
    <property type="entry name" value="Beta-lactam-related"/>
</dbReference>
<dbReference type="EC" id="3.5.1.46" evidence="3"/>
<dbReference type="SUPFAM" id="SSF56601">
    <property type="entry name" value="beta-lactamase/transpeptidase-like"/>
    <property type="match status" value="1"/>
</dbReference>
<evidence type="ECO:0000259" key="2">
    <source>
        <dbReference type="Pfam" id="PF00144"/>
    </source>
</evidence>